<dbReference type="Gene3D" id="1.20.1610.10">
    <property type="entry name" value="alpha-1,2-mannosidases domains"/>
    <property type="match status" value="1"/>
</dbReference>
<feature type="domain" description="Glycosyl hydrolase family 92 N-terminal" evidence="4">
    <location>
        <begin position="50"/>
        <end position="307"/>
    </location>
</feature>
<proteinExistence type="predicted"/>
<dbReference type="Pfam" id="PF07971">
    <property type="entry name" value="Glyco_hydro_92"/>
    <property type="match status" value="1"/>
</dbReference>
<evidence type="ECO:0000256" key="1">
    <source>
        <dbReference type="SAM" id="MobiDB-lite"/>
    </source>
</evidence>
<evidence type="ECO:0000313" key="6">
    <source>
        <dbReference type="Proteomes" id="UP000326702"/>
    </source>
</evidence>
<feature type="compositionally biased region" description="Low complexity" evidence="1">
    <location>
        <begin position="262"/>
        <end position="279"/>
    </location>
</feature>
<evidence type="ECO:0000259" key="4">
    <source>
        <dbReference type="Pfam" id="PF17678"/>
    </source>
</evidence>
<dbReference type="Gene3D" id="2.70.98.10">
    <property type="match status" value="1"/>
</dbReference>
<accession>A0A5P9Q5D7</accession>
<protein>
    <submittedName>
        <fullName evidence="5">Alpha-L-fucosidase</fullName>
        <ecNumber evidence="5">3.2.1.51</ecNumber>
    </submittedName>
</protein>
<reference evidence="5 6" key="1">
    <citation type="submission" date="2019-10" db="EMBL/GenBank/DDBJ databases">
        <title>Genome sequence of Luteimicrobium xylanilyticum HY-24.</title>
        <authorList>
            <person name="Kim D.Y."/>
            <person name="Park H.-Y."/>
        </authorList>
    </citation>
    <scope>NUCLEOTIDE SEQUENCE [LARGE SCALE GENOMIC DNA]</scope>
    <source>
        <strain evidence="5 6">HY-24</strain>
    </source>
</reference>
<keyword evidence="5" id="KW-0326">Glycosidase</keyword>
<dbReference type="Gene3D" id="3.30.2080.10">
    <property type="entry name" value="GH92 mannosidase domain"/>
    <property type="match status" value="1"/>
</dbReference>
<dbReference type="OrthoDB" id="9804511at2"/>
<name>A0A5P9Q5D7_9MICO</name>
<dbReference type="RefSeq" id="WP_153021786.1">
    <property type="nucleotide sequence ID" value="NZ_BAABIH010000019.1"/>
</dbReference>
<evidence type="ECO:0000313" key="5">
    <source>
        <dbReference type="EMBL" id="QFU96588.1"/>
    </source>
</evidence>
<dbReference type="PANTHER" id="PTHR12143">
    <property type="entry name" value="PEPTIDE N-GLYCANASE PNGASE -RELATED"/>
    <property type="match status" value="1"/>
</dbReference>
<feature type="chain" id="PRO_5025006915" evidence="2">
    <location>
        <begin position="37"/>
        <end position="1115"/>
    </location>
</feature>
<sequence length="1115" mass="116020">MVHHPQPGRRVWRVLAASGAAAALLTGAFTAGPATAAQKLPALVKNPATYVDPIIGTSNAGNTYPGAVVPFGMLAWSPQTSTGNQASNPAPGGYRYDATRIRGFSLTHLNGVGCSGANGDIPIMPYVGDVTTSPSADTKDATYASTFSHANEKAEAGSYSVRLDSGASASLTTTQRTGTGLFGFPAGKSASMLFRTSNAESGSADATVKVDPKTRTVTGSISAGNFCGPQSANNRHDGYTLYFTAHFDTKFKAEGTWKDDTLTPGSTSASGGTGYSSSGNPVAGKGSGAYVTFPAGTRQVQVKVAISYVSAANAELNLKAENPKKQTFDKTRAQAVKAWDKALSAVQIGGGTQDQRTTFYTALYHSMLEPTLTSDVDGRYLGGDRKVHTVTRKYQDEQYGTFSGWDQYRGQVQLLALLNPDVASDYAQSLKNYADQRGGEWDRWLLENMKTSVMSGDPSAAALAGMVAFGAKGFDVKGSLASLVTAATVPTANDKSSAGCNVECVGQRPALDQYLKIGYVPADDCHCWGGAAETLEDSAADAGISELASGLGKNALASEFRDRSAAWTNVFDPDATSDGGYMRNRAADGTWSGASFSPSTGAGFVEGSSARYTWMTYSDVAGLASALGGKQAMVDRLDSFFRADDGTFDFSAKDDAKYDPTNEPDINAPYLYDYVGAPYKTQETVRAELDQLWTADSGGIPGNDDAGTMSSWYVWSALGMYPQNPTRADLVLTSPLFPRAVVHTGNGRTITVNAPAASSKNVYIKDLQVTGAKSNRPWVPASFVTKGGTLDYTLVAKAQKSWGKAAKDAPPSYRDGEIPAFVRSTGDVKVEPGSTAKTSLTMSTMTGKQVRVRWSVDAPDGLKVTPASSAVTVPKSGQVTVPVTVKATKKAADGVYTVPVTVTTTAGQRITAAPLTVTVGTKGTLSWYVNNRGISASDDDPKANFDGEGWSYSAAALAAAGAKPGGTVSANGFDFTWPDVAPGSPDNVVAGGGDQVLDLSATSKGATELAFLGSASEGQASGDVTLTYTDGSTQTATIGFSDWTLGGGGGSPQFGNVVALQTAYRDQSGQGKDPVKTDIFATAPIALEAGKQLKSVTLPDEVDGGDLHVFAVATA</sequence>
<feature type="signal peptide" evidence="2">
    <location>
        <begin position="1"/>
        <end position="36"/>
    </location>
</feature>
<dbReference type="AlphaFoldDB" id="A0A5P9Q5D7"/>
<evidence type="ECO:0000259" key="3">
    <source>
        <dbReference type="Pfam" id="PF07971"/>
    </source>
</evidence>
<dbReference type="InterPro" id="IPR008928">
    <property type="entry name" value="6-hairpin_glycosidase_sf"/>
</dbReference>
<dbReference type="Pfam" id="PF17678">
    <property type="entry name" value="Glyco_hydro_92N"/>
    <property type="match status" value="1"/>
</dbReference>
<feature type="domain" description="Glycosyl hydrolase family 92" evidence="3">
    <location>
        <begin position="313"/>
        <end position="794"/>
    </location>
</feature>
<dbReference type="EMBL" id="CP045529">
    <property type="protein sequence ID" value="QFU96588.1"/>
    <property type="molecule type" value="Genomic_DNA"/>
</dbReference>
<dbReference type="GO" id="GO:0000224">
    <property type="term" value="F:peptide-N4-(N-acetyl-beta-glucosaminyl)asparagine amidase activity"/>
    <property type="evidence" value="ECO:0007669"/>
    <property type="project" value="TreeGrafter"/>
</dbReference>
<dbReference type="GO" id="GO:0004560">
    <property type="term" value="F:alpha-L-fucosidase activity"/>
    <property type="evidence" value="ECO:0007669"/>
    <property type="project" value="UniProtKB-EC"/>
</dbReference>
<feature type="region of interest" description="Disordered" evidence="1">
    <location>
        <begin position="256"/>
        <end position="279"/>
    </location>
</feature>
<gene>
    <name evidence="5" type="primary">axy8</name>
    <name evidence="5" type="ORF">KDY119_00072</name>
</gene>
<dbReference type="InterPro" id="IPR005887">
    <property type="entry name" value="GH92_a_mannosidase_put"/>
</dbReference>
<dbReference type="FunFam" id="3.30.2080.10:FF:000001">
    <property type="entry name" value="Alpha-1,2-mannosidase subfamily"/>
    <property type="match status" value="1"/>
</dbReference>
<dbReference type="InterPro" id="IPR014718">
    <property type="entry name" value="GH-type_carb-bd"/>
</dbReference>
<dbReference type="GO" id="GO:0005975">
    <property type="term" value="P:carbohydrate metabolic process"/>
    <property type="evidence" value="ECO:0007669"/>
    <property type="project" value="InterPro"/>
</dbReference>
<dbReference type="NCBIfam" id="TIGR01180">
    <property type="entry name" value="aman2_put"/>
    <property type="match status" value="1"/>
</dbReference>
<evidence type="ECO:0000256" key="2">
    <source>
        <dbReference type="SAM" id="SignalP"/>
    </source>
</evidence>
<dbReference type="KEGG" id="lxl:KDY119_00072"/>
<dbReference type="PROSITE" id="PS51318">
    <property type="entry name" value="TAT"/>
    <property type="match status" value="1"/>
</dbReference>
<dbReference type="GO" id="GO:0030246">
    <property type="term" value="F:carbohydrate binding"/>
    <property type="evidence" value="ECO:0007669"/>
    <property type="project" value="InterPro"/>
</dbReference>
<dbReference type="SUPFAM" id="SSF48208">
    <property type="entry name" value="Six-hairpin glycosidases"/>
    <property type="match status" value="2"/>
</dbReference>
<dbReference type="GO" id="GO:0006516">
    <property type="term" value="P:glycoprotein catabolic process"/>
    <property type="evidence" value="ECO:0007669"/>
    <property type="project" value="TreeGrafter"/>
</dbReference>
<dbReference type="GO" id="GO:0005829">
    <property type="term" value="C:cytosol"/>
    <property type="evidence" value="ECO:0007669"/>
    <property type="project" value="TreeGrafter"/>
</dbReference>
<dbReference type="Gene3D" id="1.20.1050.60">
    <property type="entry name" value="alpha-1,2-mannosidase"/>
    <property type="match status" value="1"/>
</dbReference>
<keyword evidence="6" id="KW-1185">Reference proteome</keyword>
<dbReference type="InterPro" id="IPR050883">
    <property type="entry name" value="PNGase"/>
</dbReference>
<dbReference type="InterPro" id="IPR041371">
    <property type="entry name" value="GH92_N"/>
</dbReference>
<dbReference type="PANTHER" id="PTHR12143:SF39">
    <property type="entry name" value="SECRETED PROTEIN"/>
    <property type="match status" value="1"/>
</dbReference>
<keyword evidence="2" id="KW-0732">Signal</keyword>
<keyword evidence="5" id="KW-0378">Hydrolase</keyword>
<organism evidence="5 6">
    <name type="scientific">Luteimicrobium xylanilyticum</name>
    <dbReference type="NCBI Taxonomy" id="1133546"/>
    <lineage>
        <taxon>Bacteria</taxon>
        <taxon>Bacillati</taxon>
        <taxon>Actinomycetota</taxon>
        <taxon>Actinomycetes</taxon>
        <taxon>Micrococcales</taxon>
        <taxon>Luteimicrobium</taxon>
    </lineage>
</organism>
<dbReference type="InterPro" id="IPR006311">
    <property type="entry name" value="TAT_signal"/>
</dbReference>
<dbReference type="Proteomes" id="UP000326702">
    <property type="component" value="Chromosome"/>
</dbReference>
<dbReference type="InterPro" id="IPR012939">
    <property type="entry name" value="Glyco_hydro_92"/>
</dbReference>
<dbReference type="EC" id="3.2.1.51" evidence="5"/>